<name>A0A9W6MMB7_9PROT</name>
<accession>A0A9W6MMB7</accession>
<evidence type="ECO:0000256" key="1">
    <source>
        <dbReference type="ARBA" id="ARBA00004167"/>
    </source>
</evidence>
<dbReference type="Proteomes" id="UP001143486">
    <property type="component" value="Unassembled WGS sequence"/>
</dbReference>
<dbReference type="InterPro" id="IPR006260">
    <property type="entry name" value="TonB/TolA_C"/>
</dbReference>
<dbReference type="NCBIfam" id="TIGR01352">
    <property type="entry name" value="tonB_Cterm"/>
    <property type="match status" value="1"/>
</dbReference>
<keyword evidence="4 5" id="KW-0472">Membrane</keyword>
<dbReference type="RefSeq" id="WP_271185053.1">
    <property type="nucleotide sequence ID" value="NZ_BSFE01000001.1"/>
</dbReference>
<keyword evidence="8" id="KW-1185">Reference proteome</keyword>
<feature type="domain" description="TonB C-terminal" evidence="6">
    <location>
        <begin position="114"/>
        <end position="205"/>
    </location>
</feature>
<dbReference type="InterPro" id="IPR037682">
    <property type="entry name" value="TonB_C"/>
</dbReference>
<evidence type="ECO:0000256" key="3">
    <source>
        <dbReference type="ARBA" id="ARBA00022989"/>
    </source>
</evidence>
<feature type="transmembrane region" description="Helical" evidence="5">
    <location>
        <begin position="12"/>
        <end position="32"/>
    </location>
</feature>
<gene>
    <name evidence="7" type="primary">tonB</name>
    <name evidence="7" type="ORF">GCM10017621_01620</name>
</gene>
<dbReference type="SUPFAM" id="SSF74653">
    <property type="entry name" value="TolA/TonB C-terminal domain"/>
    <property type="match status" value="1"/>
</dbReference>
<organism evidence="7 8">
    <name type="scientific">Maricaulis virginensis</name>
    <dbReference type="NCBI Taxonomy" id="144022"/>
    <lineage>
        <taxon>Bacteria</taxon>
        <taxon>Pseudomonadati</taxon>
        <taxon>Pseudomonadota</taxon>
        <taxon>Alphaproteobacteria</taxon>
        <taxon>Maricaulales</taxon>
        <taxon>Maricaulaceae</taxon>
        <taxon>Maricaulis</taxon>
    </lineage>
</organism>
<evidence type="ECO:0000256" key="5">
    <source>
        <dbReference type="SAM" id="Phobius"/>
    </source>
</evidence>
<dbReference type="AlphaFoldDB" id="A0A9W6MMB7"/>
<comment type="caution">
    <text evidence="7">The sequence shown here is derived from an EMBL/GenBank/DDBJ whole genome shotgun (WGS) entry which is preliminary data.</text>
</comment>
<comment type="subcellular location">
    <subcellularLocation>
        <location evidence="1">Membrane</location>
        <topology evidence="1">Single-pass membrane protein</topology>
    </subcellularLocation>
</comment>
<sequence length="205" mass="22553">MTATFHSVRTPLVLPVAGAVTVGLFLLMRQLIDIGPYVPEPVEELPPFEIRFDVDPVEIEERIKMEDFAPIDPPPRPPSIETDRAAVEAIPDGSRWALPPIEAVEISTGGGLVNIDRQPLPRVRVQPVFPANEASRGRNGVCTVVFDITAEGRTANIRARDCTSPAFERATINAVSGWRYDPQVRDGEPVIYRGATTQLVFSLEE</sequence>
<evidence type="ECO:0000313" key="8">
    <source>
        <dbReference type="Proteomes" id="UP001143486"/>
    </source>
</evidence>
<evidence type="ECO:0000313" key="7">
    <source>
        <dbReference type="EMBL" id="GLK50654.1"/>
    </source>
</evidence>
<dbReference type="GO" id="GO:0016020">
    <property type="term" value="C:membrane"/>
    <property type="evidence" value="ECO:0007669"/>
    <property type="project" value="UniProtKB-SubCell"/>
</dbReference>
<dbReference type="Pfam" id="PF03544">
    <property type="entry name" value="TonB_C"/>
    <property type="match status" value="1"/>
</dbReference>
<dbReference type="EMBL" id="BSFE01000001">
    <property type="protein sequence ID" value="GLK50654.1"/>
    <property type="molecule type" value="Genomic_DNA"/>
</dbReference>
<dbReference type="GO" id="GO:0055085">
    <property type="term" value="P:transmembrane transport"/>
    <property type="evidence" value="ECO:0007669"/>
    <property type="project" value="InterPro"/>
</dbReference>
<dbReference type="PROSITE" id="PS52015">
    <property type="entry name" value="TONB_CTD"/>
    <property type="match status" value="1"/>
</dbReference>
<dbReference type="Gene3D" id="3.30.1150.10">
    <property type="match status" value="1"/>
</dbReference>
<evidence type="ECO:0000256" key="4">
    <source>
        <dbReference type="ARBA" id="ARBA00023136"/>
    </source>
</evidence>
<keyword evidence="3 5" id="KW-1133">Transmembrane helix</keyword>
<protein>
    <submittedName>
        <fullName evidence="7">Protein TonB</fullName>
    </submittedName>
</protein>
<proteinExistence type="predicted"/>
<evidence type="ECO:0000259" key="6">
    <source>
        <dbReference type="PROSITE" id="PS52015"/>
    </source>
</evidence>
<reference evidence="7" key="2">
    <citation type="submission" date="2023-01" db="EMBL/GenBank/DDBJ databases">
        <authorList>
            <person name="Sun Q."/>
            <person name="Evtushenko L."/>
        </authorList>
    </citation>
    <scope>NUCLEOTIDE SEQUENCE</scope>
    <source>
        <strain evidence="7">VKM B-1513</strain>
    </source>
</reference>
<evidence type="ECO:0000256" key="2">
    <source>
        <dbReference type="ARBA" id="ARBA00022692"/>
    </source>
</evidence>
<reference evidence="7" key="1">
    <citation type="journal article" date="2014" name="Int. J. Syst. Evol. Microbiol.">
        <title>Complete genome sequence of Corynebacterium casei LMG S-19264T (=DSM 44701T), isolated from a smear-ripened cheese.</title>
        <authorList>
            <consortium name="US DOE Joint Genome Institute (JGI-PGF)"/>
            <person name="Walter F."/>
            <person name="Albersmeier A."/>
            <person name="Kalinowski J."/>
            <person name="Ruckert C."/>
        </authorList>
    </citation>
    <scope>NUCLEOTIDE SEQUENCE</scope>
    <source>
        <strain evidence="7">VKM B-1513</strain>
    </source>
</reference>
<keyword evidence="2 5" id="KW-0812">Transmembrane</keyword>